<keyword evidence="2" id="KW-1185">Reference proteome</keyword>
<name>A0ACB9A9L7_ARCLA</name>
<accession>A0ACB9A9L7</accession>
<dbReference type="Proteomes" id="UP001055879">
    <property type="component" value="Linkage Group LG08"/>
</dbReference>
<evidence type="ECO:0000313" key="1">
    <source>
        <dbReference type="EMBL" id="KAI3706543.1"/>
    </source>
</evidence>
<dbReference type="EMBL" id="CM042054">
    <property type="protein sequence ID" value="KAI3706543.1"/>
    <property type="molecule type" value="Genomic_DNA"/>
</dbReference>
<reference evidence="1 2" key="2">
    <citation type="journal article" date="2022" name="Mol. Ecol. Resour.">
        <title>The genomes of chicory, endive, great burdock and yacon provide insights into Asteraceae paleo-polyploidization history and plant inulin production.</title>
        <authorList>
            <person name="Fan W."/>
            <person name="Wang S."/>
            <person name="Wang H."/>
            <person name="Wang A."/>
            <person name="Jiang F."/>
            <person name="Liu H."/>
            <person name="Zhao H."/>
            <person name="Xu D."/>
            <person name="Zhang Y."/>
        </authorList>
    </citation>
    <scope>NUCLEOTIDE SEQUENCE [LARGE SCALE GENOMIC DNA]</scope>
    <source>
        <strain evidence="2">cv. Niubang</strain>
    </source>
</reference>
<reference evidence="2" key="1">
    <citation type="journal article" date="2022" name="Mol. Ecol. Resour.">
        <title>The genomes of chicory, endive, great burdock and yacon provide insights into Asteraceae palaeo-polyploidization history and plant inulin production.</title>
        <authorList>
            <person name="Fan W."/>
            <person name="Wang S."/>
            <person name="Wang H."/>
            <person name="Wang A."/>
            <person name="Jiang F."/>
            <person name="Liu H."/>
            <person name="Zhao H."/>
            <person name="Xu D."/>
            <person name="Zhang Y."/>
        </authorList>
    </citation>
    <scope>NUCLEOTIDE SEQUENCE [LARGE SCALE GENOMIC DNA]</scope>
    <source>
        <strain evidence="2">cv. Niubang</strain>
    </source>
</reference>
<protein>
    <submittedName>
        <fullName evidence="1">Uncharacterized protein</fullName>
    </submittedName>
</protein>
<proteinExistence type="predicted"/>
<organism evidence="1 2">
    <name type="scientific">Arctium lappa</name>
    <name type="common">Greater burdock</name>
    <name type="synonym">Lappa major</name>
    <dbReference type="NCBI Taxonomy" id="4217"/>
    <lineage>
        <taxon>Eukaryota</taxon>
        <taxon>Viridiplantae</taxon>
        <taxon>Streptophyta</taxon>
        <taxon>Embryophyta</taxon>
        <taxon>Tracheophyta</taxon>
        <taxon>Spermatophyta</taxon>
        <taxon>Magnoliopsida</taxon>
        <taxon>eudicotyledons</taxon>
        <taxon>Gunneridae</taxon>
        <taxon>Pentapetalae</taxon>
        <taxon>asterids</taxon>
        <taxon>campanulids</taxon>
        <taxon>Asterales</taxon>
        <taxon>Asteraceae</taxon>
        <taxon>Carduoideae</taxon>
        <taxon>Cardueae</taxon>
        <taxon>Arctiinae</taxon>
        <taxon>Arctium</taxon>
    </lineage>
</organism>
<evidence type="ECO:0000313" key="2">
    <source>
        <dbReference type="Proteomes" id="UP001055879"/>
    </source>
</evidence>
<comment type="caution">
    <text evidence="1">The sequence shown here is derived from an EMBL/GenBank/DDBJ whole genome shotgun (WGS) entry which is preliminary data.</text>
</comment>
<gene>
    <name evidence="1" type="ORF">L6452_24353</name>
</gene>
<sequence length="161" mass="18527">MGGFGLLCFQIATILGLINAYPGIRMWAKCNRTSGHWCCKNNDDHKRSCSFYKKEPFEKKCVFFTPTHHLVEQLDLEKTCMNFSSAIKFALRGFKISQIWLLKDLAKFDLEDLLRASAEDLGKRTFGTAYKALLEMGFLVAVKRLKDVTMADKEFREKLKV</sequence>